<protein>
    <recommendedName>
        <fullName evidence="7">T-box domain-containing protein</fullName>
    </recommendedName>
</protein>
<reference evidence="8" key="2">
    <citation type="submission" date="2025-08" db="UniProtKB">
        <authorList>
            <consortium name="Ensembl"/>
        </authorList>
    </citation>
    <scope>IDENTIFICATION</scope>
</reference>
<evidence type="ECO:0000256" key="3">
    <source>
        <dbReference type="ARBA" id="ARBA00023125"/>
    </source>
</evidence>
<evidence type="ECO:0000256" key="5">
    <source>
        <dbReference type="ARBA" id="ARBA00023242"/>
    </source>
</evidence>
<reference evidence="8" key="1">
    <citation type="submission" date="2019-06" db="EMBL/GenBank/DDBJ databases">
        <authorList>
            <consortium name="Wellcome Sanger Institute Data Sharing"/>
        </authorList>
    </citation>
    <scope>NUCLEOTIDE SEQUENCE [LARGE SCALE GENOMIC DNA]</scope>
</reference>
<evidence type="ECO:0000256" key="4">
    <source>
        <dbReference type="ARBA" id="ARBA00023163"/>
    </source>
</evidence>
<reference evidence="8" key="3">
    <citation type="submission" date="2025-09" db="UniProtKB">
        <authorList>
            <consortium name="Ensembl"/>
        </authorList>
    </citation>
    <scope>IDENTIFICATION</scope>
</reference>
<dbReference type="PRINTS" id="PR00937">
    <property type="entry name" value="TBOX"/>
</dbReference>
<dbReference type="Ensembl" id="ENSSORT00005042627.1">
    <property type="protein sequence ID" value="ENSSORP00005041560.1"/>
    <property type="gene ID" value="ENSSORG00005019323.1"/>
</dbReference>
<dbReference type="InParanoid" id="A0A673BIJ1"/>
<dbReference type="SUPFAM" id="SSF49417">
    <property type="entry name" value="p53-like transcription factors"/>
    <property type="match status" value="1"/>
</dbReference>
<comment type="subcellular location">
    <subcellularLocation>
        <location evidence="6">Nucleus</location>
    </subcellularLocation>
</comment>
<dbReference type="PANTHER" id="PTHR11267">
    <property type="entry name" value="T-BOX PROTEIN-RELATED"/>
    <property type="match status" value="1"/>
</dbReference>
<dbReference type="GO" id="GO:0001708">
    <property type="term" value="P:cell fate specification"/>
    <property type="evidence" value="ECO:0007669"/>
    <property type="project" value="TreeGrafter"/>
</dbReference>
<dbReference type="InterPro" id="IPR001699">
    <property type="entry name" value="TF_T-box"/>
</dbReference>
<comment type="caution">
    <text evidence="6">Lacks conserved residue(s) required for the propagation of feature annotation.</text>
</comment>
<evidence type="ECO:0000256" key="1">
    <source>
        <dbReference type="ARBA" id="ARBA00022473"/>
    </source>
</evidence>
<keyword evidence="2" id="KW-0805">Transcription regulation</keyword>
<dbReference type="SMART" id="SM00425">
    <property type="entry name" value="TBOX"/>
    <property type="match status" value="1"/>
</dbReference>
<evidence type="ECO:0000313" key="9">
    <source>
        <dbReference type="Proteomes" id="UP000472271"/>
    </source>
</evidence>
<feature type="domain" description="T-box" evidence="7">
    <location>
        <begin position="96"/>
        <end position="224"/>
    </location>
</feature>
<dbReference type="GO" id="GO:0000978">
    <property type="term" value="F:RNA polymerase II cis-regulatory region sequence-specific DNA binding"/>
    <property type="evidence" value="ECO:0007669"/>
    <property type="project" value="InterPro"/>
</dbReference>
<dbReference type="AlphaFoldDB" id="A0A673BIJ1"/>
<organism evidence="8 9">
    <name type="scientific">Sphaeramia orbicularis</name>
    <name type="common">orbiculate cardinalfish</name>
    <dbReference type="NCBI Taxonomy" id="375764"/>
    <lineage>
        <taxon>Eukaryota</taxon>
        <taxon>Metazoa</taxon>
        <taxon>Chordata</taxon>
        <taxon>Craniata</taxon>
        <taxon>Vertebrata</taxon>
        <taxon>Euteleostomi</taxon>
        <taxon>Actinopterygii</taxon>
        <taxon>Neopterygii</taxon>
        <taxon>Teleostei</taxon>
        <taxon>Neoteleostei</taxon>
        <taxon>Acanthomorphata</taxon>
        <taxon>Gobiaria</taxon>
        <taxon>Kurtiformes</taxon>
        <taxon>Apogonoidei</taxon>
        <taxon>Apogonidae</taxon>
        <taxon>Apogoninae</taxon>
        <taxon>Sphaeramia</taxon>
    </lineage>
</organism>
<evidence type="ECO:0000313" key="8">
    <source>
        <dbReference type="Ensembl" id="ENSSORP00005041560.1"/>
    </source>
</evidence>
<dbReference type="InterPro" id="IPR036960">
    <property type="entry name" value="T-box_sf"/>
</dbReference>
<dbReference type="InterPro" id="IPR008967">
    <property type="entry name" value="p53-like_TF_DNA-bd_sf"/>
</dbReference>
<dbReference type="GO" id="GO:0005634">
    <property type="term" value="C:nucleus"/>
    <property type="evidence" value="ECO:0007669"/>
    <property type="project" value="UniProtKB-SubCell"/>
</dbReference>
<dbReference type="GO" id="GO:0000785">
    <property type="term" value="C:chromatin"/>
    <property type="evidence" value="ECO:0007669"/>
    <property type="project" value="TreeGrafter"/>
</dbReference>
<dbReference type="GO" id="GO:0045893">
    <property type="term" value="P:positive regulation of DNA-templated transcription"/>
    <property type="evidence" value="ECO:0007669"/>
    <property type="project" value="InterPro"/>
</dbReference>
<evidence type="ECO:0000256" key="2">
    <source>
        <dbReference type="ARBA" id="ARBA00023015"/>
    </source>
</evidence>
<keyword evidence="3 6" id="KW-0238">DNA-binding</keyword>
<evidence type="ECO:0000256" key="6">
    <source>
        <dbReference type="PROSITE-ProRule" id="PRU00201"/>
    </source>
</evidence>
<dbReference type="Proteomes" id="UP000472271">
    <property type="component" value="Chromosome 24"/>
</dbReference>
<dbReference type="Gene3D" id="2.60.40.820">
    <property type="entry name" value="Transcription factor, T-box"/>
    <property type="match status" value="1"/>
</dbReference>
<keyword evidence="4" id="KW-0804">Transcription</keyword>
<dbReference type="InterPro" id="IPR046360">
    <property type="entry name" value="T-box_DNA-bd"/>
</dbReference>
<accession>A0A673BIJ1</accession>
<proteinExistence type="predicted"/>
<keyword evidence="5 6" id="KW-0539">Nucleus</keyword>
<name>A0A673BIJ1_9TELE</name>
<dbReference type="PANTHER" id="PTHR11267:SF104">
    <property type="entry name" value="T-BOX TRANSCRIPTION FACTOR TBX1"/>
    <property type="match status" value="1"/>
</dbReference>
<evidence type="ECO:0000259" key="7">
    <source>
        <dbReference type="PROSITE" id="PS50252"/>
    </source>
</evidence>
<dbReference type="Pfam" id="PF00907">
    <property type="entry name" value="T-box"/>
    <property type="match status" value="1"/>
</dbReference>
<keyword evidence="1" id="KW-0217">Developmental protein</keyword>
<dbReference type="PROSITE" id="PS50252">
    <property type="entry name" value="TBOX_3"/>
    <property type="match status" value="1"/>
</dbReference>
<dbReference type="GO" id="GO:0000981">
    <property type="term" value="F:DNA-binding transcription factor activity, RNA polymerase II-specific"/>
    <property type="evidence" value="ECO:0007669"/>
    <property type="project" value="TreeGrafter"/>
</dbReference>
<sequence>SDSCEPDMPTFGSGTLYPAKPAATSPTLLEQTLDTSPATSKIASAADSLKCTGTSLIDMSESPPSVLPSTSFGSTDLENINNLPTVLTFKGVSVSLESNSVWRQFYSCGTEMILTKQGRRMFPYCRYRVSGLDPERKYSLVLSIVPSDQHRYRWNVNKWEVSGPAEHQTQGLIRAFPHHYSPCTGSEWMSGMVSFYKLKLTNNSQDQDVSSPLQNAVGFSLVPF</sequence>
<keyword evidence="9" id="KW-1185">Reference proteome</keyword>